<dbReference type="PATRIC" id="fig|83552.4.peg.1282"/>
<keyword evidence="1" id="KW-0812">Transmembrane</keyword>
<keyword evidence="1" id="KW-0472">Membrane</keyword>
<reference evidence="3 4" key="1">
    <citation type="journal article" date="2014" name="Mol. Biol. Evol.">
        <title>Massive expansion of Ubiquitination-related gene families within the Chlamydiae.</title>
        <authorList>
            <person name="Domman D."/>
            <person name="Collingro A."/>
            <person name="Lagkouvardos I."/>
            <person name="Gehre L."/>
            <person name="Weinmaier T."/>
            <person name="Rattei T."/>
            <person name="Subtil A."/>
            <person name="Horn M."/>
        </authorList>
    </citation>
    <scope>NUCLEOTIDE SEQUENCE [LARGE SCALE GENOMIC DNA]</scope>
    <source>
        <strain evidence="3 4">OEW1</strain>
    </source>
</reference>
<dbReference type="PANTHER" id="PTHR30438">
    <property type="entry name" value="36 KDA ANTIGEN-RELATED"/>
    <property type="match status" value="1"/>
</dbReference>
<evidence type="ECO:0000256" key="1">
    <source>
        <dbReference type="SAM" id="Phobius"/>
    </source>
</evidence>
<gene>
    <name evidence="3" type="primary">yhiI</name>
    <name evidence="3" type="ORF">DB43_GE00130</name>
</gene>
<dbReference type="PANTHER" id="PTHR30438:SF2">
    <property type="entry name" value="MEMBRANE PROTEIN"/>
    <property type="match status" value="1"/>
</dbReference>
<proteinExistence type="predicted"/>
<accession>A0A0C1E8L5</accession>
<dbReference type="Pfam" id="PF25917">
    <property type="entry name" value="BSH_RND"/>
    <property type="match status" value="1"/>
</dbReference>
<evidence type="ECO:0000313" key="3">
    <source>
        <dbReference type="EMBL" id="KIA77532.1"/>
    </source>
</evidence>
<dbReference type="AlphaFoldDB" id="A0A0C1E8L5"/>
<evidence type="ECO:0000313" key="4">
    <source>
        <dbReference type="Proteomes" id="UP000031307"/>
    </source>
</evidence>
<dbReference type="EMBL" id="JSAM01000074">
    <property type="protein sequence ID" value="KIA77532.1"/>
    <property type="molecule type" value="Genomic_DNA"/>
</dbReference>
<sequence>MLIRNIMIKDKKMWLMGALGLLIIGILAFVLWQSYMQHKKKDIISGNGRIEATEINLAPRIAGQIKELLVEEGDYVKAGQVLAYMDPDVLEAQLREAKGRLLAARSDVAINQSRLIQKKSEKAAAEAVLKQREAELEVSEKRLARSSKLVLEGATSQQTADDDYASFKSAVAAKNAAIAQVEADDAAIVTAQEEVTGAKSSVEANEGSVAKIEADIKDSALKTPRDGRVQYRVAQAGEVVPAGGAVLSLVDLSDVYMTFFLSTAYAGKVSIGQEVRLILDAAPYYVIPAYVSFISDVAQFTPKTVETATEREKLMFRIKAQIPKDFLKENIAQIKTGLPGVAYLRLDPEKPWPDDLQINKNQGQLIFR</sequence>
<protein>
    <submittedName>
        <fullName evidence="3">Uncharacterized protein YhiI</fullName>
    </submittedName>
</protein>
<dbReference type="Proteomes" id="UP000031307">
    <property type="component" value="Unassembled WGS sequence"/>
</dbReference>
<dbReference type="GO" id="GO:0005886">
    <property type="term" value="C:plasma membrane"/>
    <property type="evidence" value="ECO:0007669"/>
    <property type="project" value="TreeGrafter"/>
</dbReference>
<feature type="transmembrane region" description="Helical" evidence="1">
    <location>
        <begin position="12"/>
        <end position="32"/>
    </location>
</feature>
<dbReference type="PRINTS" id="PR01490">
    <property type="entry name" value="RTXTOXIND"/>
</dbReference>
<name>A0A0C1E8L5_9BACT</name>
<dbReference type="Gene3D" id="2.40.50.100">
    <property type="match status" value="1"/>
</dbReference>
<evidence type="ECO:0000259" key="2">
    <source>
        <dbReference type="Pfam" id="PF25917"/>
    </source>
</evidence>
<keyword evidence="1" id="KW-1133">Transmembrane helix</keyword>
<dbReference type="Gene3D" id="1.10.287.470">
    <property type="entry name" value="Helix hairpin bin"/>
    <property type="match status" value="2"/>
</dbReference>
<feature type="domain" description="Multidrug resistance protein MdtA-like barrel-sandwich hybrid" evidence="2">
    <location>
        <begin position="55"/>
        <end position="246"/>
    </location>
</feature>
<comment type="caution">
    <text evidence="3">The sequence shown here is derived from an EMBL/GenBank/DDBJ whole genome shotgun (WGS) entry which is preliminary data.</text>
</comment>
<dbReference type="InterPro" id="IPR058625">
    <property type="entry name" value="MdtA-like_BSH"/>
</dbReference>
<dbReference type="SUPFAM" id="SSF111369">
    <property type="entry name" value="HlyD-like secretion proteins"/>
    <property type="match status" value="2"/>
</dbReference>
<organism evidence="3 4">
    <name type="scientific">Parachlamydia acanthamoebae</name>
    <dbReference type="NCBI Taxonomy" id="83552"/>
    <lineage>
        <taxon>Bacteria</taxon>
        <taxon>Pseudomonadati</taxon>
        <taxon>Chlamydiota</taxon>
        <taxon>Chlamydiia</taxon>
        <taxon>Parachlamydiales</taxon>
        <taxon>Parachlamydiaceae</taxon>
        <taxon>Parachlamydia</taxon>
    </lineage>
</organism>
<dbReference type="Gene3D" id="2.40.30.170">
    <property type="match status" value="1"/>
</dbReference>